<feature type="compositionally biased region" description="Basic and acidic residues" evidence="1">
    <location>
        <begin position="437"/>
        <end position="505"/>
    </location>
</feature>
<reference evidence="2" key="1">
    <citation type="submission" date="2018-10" db="EMBL/GenBank/DDBJ databases">
        <title>Phylogenomic characterization of red seabream iridovirus from Florida pompano Trachinotus carolinus maricultured in the Caribbean Sea.</title>
        <authorList>
            <person name="Koda S.A."/>
            <person name="Subramaniam K."/>
            <person name="Pouder D.B."/>
            <person name="Yanong R.P."/>
            <person name="Frasca S.Jr."/>
            <person name="Waltzek T.B."/>
        </authorList>
    </citation>
    <scope>NUCLEOTIDE SEQUENCE [LARGE SCALE GENOMIC DNA]</scope>
    <source>
        <strain evidence="2">PIV2014a</strain>
    </source>
</reference>
<sequence>MVGLRRRDGQRFWWWMKKFDFCVCHRPVACEEGVQACDIGCPCWMLQGLPASDEIFEYCQAAVTPACYRPVDTMAQKDRCAVANMTSDDDDSDIQHRDSEDEDQQQARPPSQVRKRPPTFKSYSACMRNPIGAIREHMKRLNMATRKNGHDMTKAELCAQLFKMPKPKPKEQQSSRSGKTMDNLMRKYTLAQMQQMCTERDIPITENGMPLYKHALCTRLFFDGDNAAPTRVSTSDAVNRVMARYTPEQLQFMCQDSNIVIMDNGRAVDKSAILAKLREQGSSGEDGGNADVSGDDAPIEDNSAHGSSPLADVTSSSGGQDEYADDSHVPTMRECKVMATRTVIRMCEQRGIDTIDRDTGRLHTHHKLCQMLTGASPTIPLPKTMTECTKLPIEDVHNKCDEMGIPLIDPMSGLKRNKRDLCKRLLDMRNNNPTRPLQDDLSDRPLQDDLPERPLQDQTRHTDSPFRRVPDRPLQDDLTERPLQDEPTEKDSPFRRLQDQPRHTDSSPFRRVPLQDDDMLPERPLQDQPRHTETDSPFKRPLQEPQRLSPQPMRHSALSSPFRRLPELEDSHGRPPLGQRGPDSSRLKRAMPSDDDEYGHRKRERPSVAVPRLPTRPLSSMYSDISDDDLPPQDAVEEPMYTAVQPASYAMWQQLIATMSDSRLYDACIEGGVPLRDTHTGERNTPRVLKMELLEAVHRELRISQRQYEEPLYGTETMADLRRMCTMAGISIRDAHGDYRNEDVLRGLYVEHLSDPWLWPRMADIEDMVNMTDRHELFDTARSMNIPIGYDYVRGTRMIEEIARDILYEQAAARRRSLYDSPAEQGARRNADAFATHTVRSRQPSMRMPHTLSPPQPIANTSPIMSTQRPDVPVIATFNKGLRSANPYPSAARDIRPHQETYLTKRLYQSFITPLQLSHDTLPNGFDNTIEYTSIEDMPLEHRESGDVVMTYTPYNPICACVKDYAAEKIRDVIREPTAQELETLEMYEISAEELSSRRAAAPKVMLNDRYYAPYSTLRSRDRVPCDMHVGHYKRYIDDVLEAYALRSGPVWRVRMRYGKMTPALQPLLSPIRSPPPPAPRVRARKNPRPCQLKVSDVEQDATVVDYFQWSEQDYQTHTEWLMDTQKAYAVHMLLTKLGYQVTPDQDMREYLRQFTIRDFGELFKKLDPEGQVFQTPLDLKMYDGYFYTLESMLDYIDPSTGELRTTQQFQDYIRLNPQRNTRLRTGPEWTQVVDVIQNEIQQQILHTQLGALDQHTNDDISDVVSIPQGSLRDLFGLEDLLQNENDFMMEYVGPRLTEWQPLGVNENQ</sequence>
<gene>
    <name evidence="2" type="primary">ORF61</name>
</gene>
<feature type="compositionally biased region" description="Basic and acidic residues" evidence="1">
    <location>
        <begin position="520"/>
        <end position="542"/>
    </location>
</feature>
<feature type="region of interest" description="Disordered" evidence="1">
    <location>
        <begin position="279"/>
        <end position="329"/>
    </location>
</feature>
<feature type="compositionally biased region" description="Basic and acidic residues" evidence="1">
    <location>
        <begin position="564"/>
        <end position="573"/>
    </location>
</feature>
<evidence type="ECO:0000313" key="2">
    <source>
        <dbReference type="EMBL" id="AZQ20923.1"/>
    </source>
</evidence>
<feature type="region of interest" description="Disordered" evidence="1">
    <location>
        <begin position="84"/>
        <end position="123"/>
    </location>
</feature>
<dbReference type="EMBL" id="MK098186">
    <property type="protein sequence ID" value="AZQ20923.1"/>
    <property type="molecule type" value="Genomic_DNA"/>
</dbReference>
<feature type="region of interest" description="Disordered" evidence="1">
    <location>
        <begin position="839"/>
        <end position="866"/>
    </location>
</feature>
<proteinExistence type="predicted"/>
<feature type="region of interest" description="Disordered" evidence="1">
    <location>
        <begin position="1067"/>
        <end position="1089"/>
    </location>
</feature>
<feature type="region of interest" description="Disordered" evidence="1">
    <location>
        <begin position="428"/>
        <end position="629"/>
    </location>
</feature>
<organism evidence="2">
    <name type="scientific">Pompano iridovirus</name>
    <dbReference type="NCBI Taxonomy" id="2494350"/>
    <lineage>
        <taxon>Viruses</taxon>
        <taxon>Varidnaviria</taxon>
        <taxon>Bamfordvirae</taxon>
        <taxon>Nucleocytoviricota</taxon>
        <taxon>Megaviricetes</taxon>
        <taxon>Pimascovirales</taxon>
        <taxon>Pimascovirales incertae sedis</taxon>
        <taxon>Iridoviridae</taxon>
        <taxon>Alphairidovirinae</taxon>
        <taxon>Megalocytivirus</taxon>
        <taxon>Megalocytivirus pagrus1</taxon>
        <taxon>Infectious spleen and kidney necrosis virus</taxon>
    </lineage>
</organism>
<protein>
    <submittedName>
        <fullName evidence="2">Uncharacterized protein</fullName>
    </submittedName>
</protein>
<evidence type="ECO:0000256" key="1">
    <source>
        <dbReference type="SAM" id="MobiDB-lite"/>
    </source>
</evidence>
<accession>A0A3Q9EGN5</accession>
<name>A0A3Q9EGN5_ISKNV</name>
<dbReference type="Proteomes" id="UP000319415">
    <property type="component" value="Segment"/>
</dbReference>